<keyword evidence="1" id="KW-0732">Signal</keyword>
<protein>
    <submittedName>
        <fullName evidence="3">Uncharacterized protein</fullName>
    </submittedName>
</protein>
<organism evidence="2 3">
    <name type="scientific">Meloidogyne incognita</name>
    <name type="common">Southern root-knot nematode worm</name>
    <name type="synonym">Oxyuris incognita</name>
    <dbReference type="NCBI Taxonomy" id="6306"/>
    <lineage>
        <taxon>Eukaryota</taxon>
        <taxon>Metazoa</taxon>
        <taxon>Ecdysozoa</taxon>
        <taxon>Nematoda</taxon>
        <taxon>Chromadorea</taxon>
        <taxon>Rhabditida</taxon>
        <taxon>Tylenchina</taxon>
        <taxon>Tylenchomorpha</taxon>
        <taxon>Tylenchoidea</taxon>
        <taxon>Meloidogynidae</taxon>
        <taxon>Meloidogyninae</taxon>
        <taxon>Meloidogyne</taxon>
        <taxon>Meloidogyne incognita group</taxon>
    </lineage>
</organism>
<evidence type="ECO:0000313" key="3">
    <source>
        <dbReference type="WBParaSite" id="Minc3s00010g00672"/>
    </source>
</evidence>
<name>A0A914KH38_MELIC</name>
<sequence length="263" mass="30950">MKIYGHKLWWPSLIFDCILILLIAQMAECDSSNETIEKRVISKPPDITKDIWKINTLVKKIFTKGTINVNKELEKLKVLNPKILNLFKYKKGFERLNIIVKTHLEKKNNLIAITQTDLITNYEELSHSLNILEDNDFEQRMETKLVCDKLFPHELEKYSLKEICSQLQKMVKIYGVLENLYEKQTHKLKINNEIHVILEELDGIFEIKNNSTTFIKSSAGLRRWRIGGGGYSVEQNEQLFFIKIYLRNERVQVNHPDLVKDLF</sequence>
<dbReference type="WBParaSite" id="Minc3s00010g00672">
    <property type="protein sequence ID" value="Minc3s00010g00672"/>
    <property type="gene ID" value="Minc3s00010g00672"/>
</dbReference>
<evidence type="ECO:0000313" key="2">
    <source>
        <dbReference type="Proteomes" id="UP000887563"/>
    </source>
</evidence>
<keyword evidence="2" id="KW-1185">Reference proteome</keyword>
<dbReference type="AlphaFoldDB" id="A0A914KH38"/>
<dbReference type="Proteomes" id="UP000887563">
    <property type="component" value="Unplaced"/>
</dbReference>
<accession>A0A914KH38</accession>
<feature type="chain" id="PRO_5037173323" evidence="1">
    <location>
        <begin position="30"/>
        <end position="263"/>
    </location>
</feature>
<proteinExistence type="predicted"/>
<feature type="signal peptide" evidence="1">
    <location>
        <begin position="1"/>
        <end position="29"/>
    </location>
</feature>
<evidence type="ECO:0000256" key="1">
    <source>
        <dbReference type="SAM" id="SignalP"/>
    </source>
</evidence>
<reference evidence="3" key="1">
    <citation type="submission" date="2022-11" db="UniProtKB">
        <authorList>
            <consortium name="WormBaseParasite"/>
        </authorList>
    </citation>
    <scope>IDENTIFICATION</scope>
</reference>